<dbReference type="InterPro" id="IPR050654">
    <property type="entry name" value="AChE-related_enzymes"/>
</dbReference>
<feature type="signal peptide" evidence="3">
    <location>
        <begin position="1"/>
        <end position="17"/>
    </location>
</feature>
<evidence type="ECO:0000259" key="4">
    <source>
        <dbReference type="Pfam" id="PF00135"/>
    </source>
</evidence>
<evidence type="ECO:0000256" key="1">
    <source>
        <dbReference type="ARBA" id="ARBA00005964"/>
    </source>
</evidence>
<name>A0AAJ0AEQ5_9PEZI</name>
<dbReference type="Gene3D" id="3.40.50.1820">
    <property type="entry name" value="alpha/beta hydrolase"/>
    <property type="match status" value="1"/>
</dbReference>
<dbReference type="InterPro" id="IPR019826">
    <property type="entry name" value="Carboxylesterase_B_AS"/>
</dbReference>
<keyword evidence="3" id="KW-0732">Signal</keyword>
<dbReference type="EC" id="3.1.1.-" evidence="3"/>
<feature type="chain" id="PRO_5042313694" description="Carboxylic ester hydrolase" evidence="3">
    <location>
        <begin position="18"/>
        <end position="503"/>
    </location>
</feature>
<dbReference type="PROSITE" id="PS00122">
    <property type="entry name" value="CARBOXYLESTERASE_B_1"/>
    <property type="match status" value="1"/>
</dbReference>
<dbReference type="GO" id="GO:0052689">
    <property type="term" value="F:carboxylic ester hydrolase activity"/>
    <property type="evidence" value="ECO:0007669"/>
    <property type="project" value="TreeGrafter"/>
</dbReference>
<comment type="caution">
    <text evidence="5">The sequence shown here is derived from an EMBL/GenBank/DDBJ whole genome shotgun (WGS) entry which is preliminary data.</text>
</comment>
<dbReference type="InterPro" id="IPR002018">
    <property type="entry name" value="CarbesteraseB"/>
</dbReference>
<evidence type="ECO:0000313" key="5">
    <source>
        <dbReference type="EMBL" id="KAK1672495.1"/>
    </source>
</evidence>
<feature type="domain" description="Carboxylesterase type B" evidence="4">
    <location>
        <begin position="29"/>
        <end position="356"/>
    </location>
</feature>
<organism evidence="5 6">
    <name type="scientific">Colletotrichum godetiae</name>
    <dbReference type="NCBI Taxonomy" id="1209918"/>
    <lineage>
        <taxon>Eukaryota</taxon>
        <taxon>Fungi</taxon>
        <taxon>Dikarya</taxon>
        <taxon>Ascomycota</taxon>
        <taxon>Pezizomycotina</taxon>
        <taxon>Sordariomycetes</taxon>
        <taxon>Hypocreomycetidae</taxon>
        <taxon>Glomerellales</taxon>
        <taxon>Glomerellaceae</taxon>
        <taxon>Colletotrichum</taxon>
        <taxon>Colletotrichum acutatum species complex</taxon>
    </lineage>
</organism>
<keyword evidence="6" id="KW-1185">Reference proteome</keyword>
<dbReference type="AlphaFoldDB" id="A0AAJ0AEQ5"/>
<gene>
    <name evidence="5" type="ORF">BDP55DRAFT_588269</name>
</gene>
<accession>A0AAJ0AEQ5</accession>
<dbReference type="RefSeq" id="XP_060426498.1">
    <property type="nucleotide sequence ID" value="XM_060570898.1"/>
</dbReference>
<evidence type="ECO:0000256" key="3">
    <source>
        <dbReference type="RuleBase" id="RU361235"/>
    </source>
</evidence>
<dbReference type="EMBL" id="JAHMHR010000038">
    <property type="protein sequence ID" value="KAK1672495.1"/>
    <property type="molecule type" value="Genomic_DNA"/>
</dbReference>
<comment type="similarity">
    <text evidence="1 3">Belongs to the type-B carboxylesterase/lipase family.</text>
</comment>
<sequence length="503" mass="53587">MKHTTLIVGLICGLVAAKPTNFDTWSVGQVVSTTSGRVVGHAAQDVPDVSEYLGIPFAAAPVGTLRFQPPVPFNGSAVINGSSFVSLFNVVSVTPASGPGCMQPSDTDFPQSEDCLSVNVWTKPQVGQRKKAVLVWVHGGAYSYGSARQDGYSGRFFANDSDVVLMSINYRLGIFGFPGNPATTANLGLLDMRLALEWIRDNAQNFGGDPSRISVFGQSAGAGMADFYAYAYALDPIANGFILQSATVIGFPALSKNYTSTRWFRLAAAVGCGTGISGTADLNLVTDCMKNRTTEKIFGAFGTEETGVGSTPAFGPGVDDVLVFEDYTGRRAAEAGYLIGDNANEAGLFRMLQPNRSDAYWNDFNFRYYTCGDAVRISQAVDDGMPAWRYRYFGDFPNLAVSTNPPSGAYHGAELQPLFGTLPQTPPSTAVELATAEFLRRAWTTFAKDTSSGLLSYAGGWPIYDPVQLSLAQIARDNQTGTNLGLGNSFDGICSSLPATPPS</sequence>
<dbReference type="PANTHER" id="PTHR43918">
    <property type="entry name" value="ACETYLCHOLINESTERASE"/>
    <property type="match status" value="1"/>
</dbReference>
<keyword evidence="2 3" id="KW-0378">Hydrolase</keyword>
<evidence type="ECO:0000313" key="6">
    <source>
        <dbReference type="Proteomes" id="UP001224890"/>
    </source>
</evidence>
<dbReference type="Proteomes" id="UP001224890">
    <property type="component" value="Unassembled WGS sequence"/>
</dbReference>
<reference evidence="5" key="1">
    <citation type="submission" date="2021-06" db="EMBL/GenBank/DDBJ databases">
        <title>Comparative genomics, transcriptomics and evolutionary studies reveal genomic signatures of adaptation to plant cell wall in hemibiotrophic fungi.</title>
        <authorList>
            <consortium name="DOE Joint Genome Institute"/>
            <person name="Baroncelli R."/>
            <person name="Diaz J.F."/>
            <person name="Benocci T."/>
            <person name="Peng M."/>
            <person name="Battaglia E."/>
            <person name="Haridas S."/>
            <person name="Andreopoulos W."/>
            <person name="Labutti K."/>
            <person name="Pangilinan J."/>
            <person name="Floch G.L."/>
            <person name="Makela M.R."/>
            <person name="Henrissat B."/>
            <person name="Grigoriev I.V."/>
            <person name="Crouch J.A."/>
            <person name="De Vries R.P."/>
            <person name="Sukno S.A."/>
            <person name="Thon M.R."/>
        </authorList>
    </citation>
    <scope>NUCLEOTIDE SEQUENCE</scope>
    <source>
        <strain evidence="5">CBS 193.32</strain>
    </source>
</reference>
<dbReference type="GeneID" id="85455424"/>
<dbReference type="SUPFAM" id="SSF53474">
    <property type="entry name" value="alpha/beta-Hydrolases"/>
    <property type="match status" value="1"/>
</dbReference>
<evidence type="ECO:0000256" key="2">
    <source>
        <dbReference type="ARBA" id="ARBA00022801"/>
    </source>
</evidence>
<dbReference type="PANTHER" id="PTHR43918:SF4">
    <property type="entry name" value="CARBOXYLIC ESTER HYDROLASE"/>
    <property type="match status" value="1"/>
</dbReference>
<dbReference type="InterPro" id="IPR029058">
    <property type="entry name" value="AB_hydrolase_fold"/>
</dbReference>
<protein>
    <recommendedName>
        <fullName evidence="3">Carboxylic ester hydrolase</fullName>
        <ecNumber evidence="3">3.1.1.-</ecNumber>
    </recommendedName>
</protein>
<dbReference type="Pfam" id="PF00135">
    <property type="entry name" value="COesterase"/>
    <property type="match status" value="1"/>
</dbReference>
<proteinExistence type="inferred from homology"/>